<dbReference type="OrthoDB" id="784829at2"/>
<dbReference type="RefSeq" id="WP_008845293.1">
    <property type="nucleotide sequence ID" value="NZ_BAEN01000057.1"/>
</dbReference>
<keyword evidence="3" id="KW-1185">Reference proteome</keyword>
<feature type="domain" description="NrS-1 polymerase-like helicase" evidence="1">
    <location>
        <begin position="176"/>
        <end position="282"/>
    </location>
</feature>
<gene>
    <name evidence="2" type="ORF">GLIP_2867</name>
</gene>
<dbReference type="InterPro" id="IPR045455">
    <property type="entry name" value="NrS-1_pol-like_helicase"/>
</dbReference>
<accession>K6YFS8</accession>
<evidence type="ECO:0000313" key="2">
    <source>
        <dbReference type="EMBL" id="GAC15488.1"/>
    </source>
</evidence>
<protein>
    <recommendedName>
        <fullName evidence="1">NrS-1 polymerase-like helicase domain-containing protein</fullName>
    </recommendedName>
</protein>
<comment type="caution">
    <text evidence="2">The sequence shown here is derived from an EMBL/GenBank/DDBJ whole genome shotgun (WGS) entry which is preliminary data.</text>
</comment>
<dbReference type="EMBL" id="BAEN01000057">
    <property type="protein sequence ID" value="GAC15488.1"/>
    <property type="molecule type" value="Genomic_DNA"/>
</dbReference>
<reference evidence="2 3" key="1">
    <citation type="journal article" date="2017" name="Antonie Van Leeuwenhoek">
        <title>Rhizobium rhizosphaerae sp. nov., a novel species isolated from rice rhizosphere.</title>
        <authorList>
            <person name="Zhao J.J."/>
            <person name="Zhang J."/>
            <person name="Zhang R.J."/>
            <person name="Zhang C.W."/>
            <person name="Yin H.Q."/>
            <person name="Zhang X.X."/>
        </authorList>
    </citation>
    <scope>NUCLEOTIDE SEQUENCE [LARGE SCALE GENOMIC DNA]</scope>
    <source>
        <strain evidence="2 3">E3</strain>
    </source>
</reference>
<dbReference type="Proteomes" id="UP000006334">
    <property type="component" value="Unassembled WGS sequence"/>
</dbReference>
<dbReference type="eggNOG" id="COG3378">
    <property type="taxonomic scope" value="Bacteria"/>
</dbReference>
<organism evidence="2 3">
    <name type="scientific">Aliiglaciecola lipolytica E3</name>
    <dbReference type="NCBI Taxonomy" id="1127673"/>
    <lineage>
        <taxon>Bacteria</taxon>
        <taxon>Pseudomonadati</taxon>
        <taxon>Pseudomonadota</taxon>
        <taxon>Gammaproteobacteria</taxon>
        <taxon>Alteromonadales</taxon>
        <taxon>Alteromonadaceae</taxon>
        <taxon>Aliiglaciecola</taxon>
    </lineage>
</organism>
<dbReference type="InterPro" id="IPR027417">
    <property type="entry name" value="P-loop_NTPase"/>
</dbReference>
<evidence type="ECO:0000313" key="3">
    <source>
        <dbReference type="Proteomes" id="UP000006334"/>
    </source>
</evidence>
<evidence type="ECO:0000259" key="1">
    <source>
        <dbReference type="Pfam" id="PF19263"/>
    </source>
</evidence>
<dbReference type="Gene3D" id="3.40.50.300">
    <property type="entry name" value="P-loop containing nucleotide triphosphate hydrolases"/>
    <property type="match status" value="1"/>
</dbReference>
<dbReference type="Pfam" id="PF19263">
    <property type="entry name" value="DUF5906"/>
    <property type="match status" value="1"/>
</dbReference>
<dbReference type="AlphaFoldDB" id="K6YFS8"/>
<proteinExistence type="predicted"/>
<dbReference type="SUPFAM" id="SSF52540">
    <property type="entry name" value="P-loop containing nucleoside triphosphate hydrolases"/>
    <property type="match status" value="1"/>
</dbReference>
<sequence length="441" mass="50210">MKTNNVHQISNTNSLDKEIDGKTLTESDIQILNELNSLYAHTTSGCKHCIVSLRKDAVSTETHSFESLTEFKNRFLHEPKLVGKNRGDAWLKWSGKKYFPDGLAYCPDDKLCPTTQYNLYTGFAVKPKEGEITPFIDHIHEVICDGQTEVSHYLLQYFAHMIQKPQEKPSVAVVMKSVQGAGKGSMMEPFKQILGANVTQTNGAYLVAGRFNNSIGNRILVFADEVELTNKKIADKLKALISEKSVYLERKGFDAVEFPNYLRFIFASNHDHVLLAGIKERRYLVLEPSDKFAQDKAYFNRYFEWLDNDGAAHLLHYLQNMDISDFDPRRAPITKALQDEILANLSPQQEYLIYELSLEKPFGACRVSPNDVFVRFDDFLKEKQIRFSMPQIRSIIGKLFSKLGIPSTGKRGVNLMYQLPEPETLRKILANRLGVSPDDLL</sequence>
<dbReference type="STRING" id="1127673.GLIP_2867"/>
<name>K6YFS8_9ALTE</name>